<keyword evidence="7" id="KW-0472">Membrane</keyword>
<organism evidence="10 11">
    <name type="scientific">Clytia hemisphaerica</name>
    <dbReference type="NCBI Taxonomy" id="252671"/>
    <lineage>
        <taxon>Eukaryota</taxon>
        <taxon>Metazoa</taxon>
        <taxon>Cnidaria</taxon>
        <taxon>Hydrozoa</taxon>
        <taxon>Hydroidolina</taxon>
        <taxon>Leptothecata</taxon>
        <taxon>Obeliida</taxon>
        <taxon>Clytiidae</taxon>
        <taxon>Clytia</taxon>
    </lineage>
</organism>
<feature type="domain" description="MRH" evidence="9">
    <location>
        <begin position="680"/>
        <end position="862"/>
    </location>
</feature>
<dbReference type="InterPro" id="IPR011641">
    <property type="entry name" value="Tyr-kin_ephrin_A/B_rcpt-like"/>
</dbReference>
<dbReference type="Gene3D" id="2.70.130.10">
    <property type="entry name" value="Mannose-6-phosphate receptor binding domain"/>
    <property type="match status" value="1"/>
</dbReference>
<dbReference type="Pfam" id="PF07699">
    <property type="entry name" value="Ephrin_rec_like"/>
    <property type="match status" value="2"/>
</dbReference>
<dbReference type="InterPro" id="IPR044865">
    <property type="entry name" value="MRH_dom"/>
</dbReference>
<feature type="signal peptide" evidence="8">
    <location>
        <begin position="1"/>
        <end position="22"/>
    </location>
</feature>
<accession>A0A7M6DMF6</accession>
<evidence type="ECO:0000256" key="5">
    <source>
        <dbReference type="ARBA" id="ARBA00023157"/>
    </source>
</evidence>
<dbReference type="SMART" id="SM01411">
    <property type="entry name" value="Ephrin_rec_like"/>
    <property type="match status" value="3"/>
</dbReference>
<dbReference type="GO" id="GO:0005886">
    <property type="term" value="C:plasma membrane"/>
    <property type="evidence" value="ECO:0007669"/>
    <property type="project" value="UniProtKB-SubCell"/>
</dbReference>
<evidence type="ECO:0000256" key="3">
    <source>
        <dbReference type="ARBA" id="ARBA00022475"/>
    </source>
</evidence>
<evidence type="ECO:0000313" key="11">
    <source>
        <dbReference type="Proteomes" id="UP000594262"/>
    </source>
</evidence>
<keyword evidence="5" id="KW-1015">Disulfide bond</keyword>
<dbReference type="RefSeq" id="XP_066931198.1">
    <property type="nucleotide sequence ID" value="XM_067075097.1"/>
</dbReference>
<dbReference type="Gene3D" id="2.10.50.10">
    <property type="entry name" value="Tumor Necrosis Factor Receptor, subunit A, domain 2"/>
    <property type="match status" value="1"/>
</dbReference>
<dbReference type="PROSITE" id="PS51914">
    <property type="entry name" value="MRH"/>
    <property type="match status" value="1"/>
</dbReference>
<dbReference type="SUPFAM" id="SSF50911">
    <property type="entry name" value="Mannose 6-phosphate receptor domain"/>
    <property type="match status" value="1"/>
</dbReference>
<evidence type="ECO:0000256" key="2">
    <source>
        <dbReference type="ARBA" id="ARBA00007627"/>
    </source>
</evidence>
<proteinExistence type="inferred from homology"/>
<name>A0A7M6DMF6_9CNID</name>
<evidence type="ECO:0000256" key="8">
    <source>
        <dbReference type="SAM" id="SignalP"/>
    </source>
</evidence>
<keyword evidence="7" id="KW-0812">Transmembrane</keyword>
<dbReference type="AlphaFoldDB" id="A0A7M6DMF6"/>
<feature type="chain" id="PRO_5029895620" description="MRH domain-containing protein" evidence="8">
    <location>
        <begin position="23"/>
        <end position="984"/>
    </location>
</feature>
<evidence type="ECO:0000313" key="10">
    <source>
        <dbReference type="EnsemblMetazoa" id="CLYHEMP016122.1"/>
    </source>
</evidence>
<evidence type="ECO:0000259" key="9">
    <source>
        <dbReference type="PROSITE" id="PS51914"/>
    </source>
</evidence>
<comment type="similarity">
    <text evidence="2">Belongs to the ELAPOR family.</text>
</comment>
<dbReference type="GeneID" id="136818872"/>
<feature type="transmembrane region" description="Helical" evidence="7">
    <location>
        <begin position="923"/>
        <end position="946"/>
    </location>
</feature>
<sequence>MAAGHLAKLCTCILLLLPVIYTLSPCTEDNFGEFITACDPETQQKKIVYYMRTNCDLKAKGSIDYPKPIENLPCFCQAGHGLQSKNSTKCTPCAKGYYSHGGELIDDWSDWNTTKSKGVPGLAYGVDTQCSAFGSRVNCRNEWRASGDGSYLTTQQIRSNKTGGLFSDLFTCLNAPIMSIQRNFQFPDGQNKISFDYKVDGMECRSGSSCVRGFRVLVNGKVVLYADTQFHWTKFEMVLNKGPTKIELKFNTRCFSRLKTSTVDAAFVRHISLVGVDYKISPCAPCNPGSFSSKEGSVECALCPINHFQELKGQSSCKQCPENLHSSFGETKCSELLQCQYKDYYSKFEPIEKCQLNTTTDVYYRKRSVVLEGKCKRNATTEPKLTPTRPCECLSGNYLDVSNPKAIQCRKCEIGKYSNGKMTSCLKCPPGHAAIPGHFYDLFTENVIPDEIHQSCSGQYCPEDKQFWVPKGYFMSSRRIAGNFELKIATNDMYVEKSDAYMSVKCSVDCRISPDGKRLAQHDHCFLLLQFEKWNATAQAYTTIRSGNCSLKRDNYRTGTSIHYKYSLPGKGRYRASAWFHHEVEGNQDINYQARLYDIMITGAKDGSARKCVRCQKGEYLSADGTFCLKCPAGKYSMENSTQCLDCPDGMFSDKEGSGTCSECGAGTTNNVEKTGCDYNNCQYRSGKNVLYDLSPLRVDGGPMYRVKGIGREGLYSRSRYYVNVCSLKHDNTSCMTKKSVKGYYGKYKTKAITMNTLACRSVSYGTSYSRSTSFGEILHFLPLPGNETNGLQLNFKSRSISCYDQKVKKYKARQTIIQMLCDMTKGVGQPEISDNSTTGKQAPVKGCIMRLHWRSKFACRICHEEEDFKKIFGQCKNGQRQVTYIQNEGCRTIDEKPTIVVKTETCTNKASSTSPGKKNNSALIGATSASIILLLVVLLIVFVYFKRYRGARGGAGGKRNIFNKTFSRIQKDDEEDLVDDDVL</sequence>
<dbReference type="Proteomes" id="UP000594262">
    <property type="component" value="Unplaced"/>
</dbReference>
<dbReference type="InterPro" id="IPR009011">
    <property type="entry name" value="Man6P_isomerase_rcpt-bd_dom_sf"/>
</dbReference>
<keyword evidence="6" id="KW-0325">Glycoprotein</keyword>
<dbReference type="OrthoDB" id="439917at2759"/>
<reference evidence="10" key="1">
    <citation type="submission" date="2021-01" db="UniProtKB">
        <authorList>
            <consortium name="EnsemblMetazoa"/>
        </authorList>
    </citation>
    <scope>IDENTIFICATION</scope>
</reference>
<dbReference type="InterPro" id="IPR039181">
    <property type="entry name" value="Elapor1/2"/>
</dbReference>
<comment type="subcellular location">
    <subcellularLocation>
        <location evidence="1">Cell membrane</location>
        <topology evidence="1">Single-pass type I membrane protein</topology>
    </subcellularLocation>
</comment>
<dbReference type="PANTHER" id="PTHR22727">
    <property type="entry name" value="PROTEIN CBG13728"/>
    <property type="match status" value="1"/>
</dbReference>
<keyword evidence="11" id="KW-1185">Reference proteome</keyword>
<keyword evidence="7" id="KW-1133">Transmembrane helix</keyword>
<dbReference type="PANTHER" id="PTHR22727:SF15">
    <property type="entry name" value="MRH DOMAIN-CONTAINING PROTEIN"/>
    <property type="match status" value="1"/>
</dbReference>
<keyword evidence="4 8" id="KW-0732">Signal</keyword>
<dbReference type="EnsemblMetazoa" id="CLYHEMT016122.1">
    <property type="protein sequence ID" value="CLYHEMP016122.1"/>
    <property type="gene ID" value="CLYHEMG016122"/>
</dbReference>
<protein>
    <recommendedName>
        <fullName evidence="9">MRH domain-containing protein</fullName>
    </recommendedName>
</protein>
<evidence type="ECO:0000256" key="7">
    <source>
        <dbReference type="SAM" id="Phobius"/>
    </source>
</evidence>
<evidence type="ECO:0000256" key="6">
    <source>
        <dbReference type="ARBA" id="ARBA00023180"/>
    </source>
</evidence>
<evidence type="ECO:0000256" key="4">
    <source>
        <dbReference type="ARBA" id="ARBA00022729"/>
    </source>
</evidence>
<keyword evidence="3" id="KW-1003">Cell membrane</keyword>
<evidence type="ECO:0000256" key="1">
    <source>
        <dbReference type="ARBA" id="ARBA00004251"/>
    </source>
</evidence>